<dbReference type="GO" id="GO:0050308">
    <property type="term" value="F:sugar-phosphatase activity"/>
    <property type="evidence" value="ECO:0007669"/>
    <property type="project" value="TreeGrafter"/>
</dbReference>
<dbReference type="InterPro" id="IPR023214">
    <property type="entry name" value="HAD_sf"/>
</dbReference>
<reference evidence="4 5" key="1">
    <citation type="submission" date="2020-08" db="EMBL/GenBank/DDBJ databases">
        <title>Genomic Encyclopedia of Type Strains, Phase IV (KMG-IV): sequencing the most valuable type-strain genomes for metagenomic binning, comparative biology and taxonomic classification.</title>
        <authorList>
            <person name="Goeker M."/>
        </authorList>
    </citation>
    <scope>NUCLEOTIDE SEQUENCE [LARGE SCALE GENOMIC DNA]</scope>
    <source>
        <strain evidence="4 5">DSM 21458</strain>
    </source>
</reference>
<dbReference type="Proteomes" id="UP000569951">
    <property type="component" value="Unassembled WGS sequence"/>
</dbReference>
<dbReference type="Gene3D" id="1.10.150.240">
    <property type="entry name" value="Putative phosphatase, domain 2"/>
    <property type="match status" value="1"/>
</dbReference>
<dbReference type="Pfam" id="PF13419">
    <property type="entry name" value="HAD_2"/>
    <property type="match status" value="1"/>
</dbReference>
<dbReference type="InterPro" id="IPR006439">
    <property type="entry name" value="HAD-SF_hydro_IA"/>
</dbReference>
<dbReference type="InterPro" id="IPR051806">
    <property type="entry name" value="HAD-like_SPP"/>
</dbReference>
<keyword evidence="2" id="KW-0479">Metal-binding</keyword>
<evidence type="ECO:0000256" key="3">
    <source>
        <dbReference type="ARBA" id="ARBA00022801"/>
    </source>
</evidence>
<evidence type="ECO:0000313" key="4">
    <source>
        <dbReference type="EMBL" id="MBB6100102.1"/>
    </source>
</evidence>
<comment type="similarity">
    <text evidence="1">Belongs to the HAD-like hydrolase superfamily. CbbY/CbbZ/Gph/YieH family.</text>
</comment>
<proteinExistence type="inferred from homology"/>
<dbReference type="InterPro" id="IPR041492">
    <property type="entry name" value="HAD_2"/>
</dbReference>
<keyword evidence="5" id="KW-1185">Reference proteome</keyword>
<dbReference type="PANTHER" id="PTHR43481:SF4">
    <property type="entry name" value="GLYCEROL-1-PHOSPHATE PHOSPHOHYDROLASE 1-RELATED"/>
    <property type="match status" value="1"/>
</dbReference>
<dbReference type="EMBL" id="JACHHG010000021">
    <property type="protein sequence ID" value="MBB6100102.1"/>
    <property type="molecule type" value="Genomic_DNA"/>
</dbReference>
<dbReference type="PRINTS" id="PR00413">
    <property type="entry name" value="HADHALOGNASE"/>
</dbReference>
<dbReference type="SFLD" id="SFLDG01135">
    <property type="entry name" value="C1.5.6:_HAD__Beta-PGM__Phospha"/>
    <property type="match status" value="1"/>
</dbReference>
<dbReference type="InterPro" id="IPR036412">
    <property type="entry name" value="HAD-like_sf"/>
</dbReference>
<dbReference type="AlphaFoldDB" id="A0A841I8F5"/>
<sequence length="219" mass="24868">MLRALIFDFDGTIFDTETPEFENYRALYREHGLVLELSDWQRGIGTWGVFDPWAAFAHLEEIERERLRARNHARLMGQLERSDVRPGVRELLEQAQAAGLRLAIATSSDRNWVQRWLEHHDLRAYFETLATQDDVQHVKPDPELYRLALARLGLDASEAVAIEDSLNGSLAAVRAGLRCVVVPNPVTRSLRFPPETLRLEGFEGGLEALRALLAEDALK</sequence>
<dbReference type="SUPFAM" id="SSF56784">
    <property type="entry name" value="HAD-like"/>
    <property type="match status" value="1"/>
</dbReference>
<dbReference type="CDD" id="cd16423">
    <property type="entry name" value="HAD_BPGM-like"/>
    <property type="match status" value="1"/>
</dbReference>
<dbReference type="RefSeq" id="WP_183988837.1">
    <property type="nucleotide sequence ID" value="NZ_JACHHG010000021.1"/>
</dbReference>
<dbReference type="GO" id="GO:0046872">
    <property type="term" value="F:metal ion binding"/>
    <property type="evidence" value="ECO:0007669"/>
    <property type="project" value="UniProtKB-KW"/>
</dbReference>
<organism evidence="4 5">
    <name type="scientific">Deinobacterium chartae</name>
    <dbReference type="NCBI Taxonomy" id="521158"/>
    <lineage>
        <taxon>Bacteria</taxon>
        <taxon>Thermotogati</taxon>
        <taxon>Deinococcota</taxon>
        <taxon>Deinococci</taxon>
        <taxon>Deinococcales</taxon>
        <taxon>Deinococcaceae</taxon>
        <taxon>Deinobacterium</taxon>
    </lineage>
</organism>
<accession>A0A841I8F5</accession>
<evidence type="ECO:0000313" key="5">
    <source>
        <dbReference type="Proteomes" id="UP000569951"/>
    </source>
</evidence>
<protein>
    <submittedName>
        <fullName evidence="4">HAD superfamily hydrolase (TIGR01509 family)</fullName>
    </submittedName>
</protein>
<dbReference type="SFLD" id="SFLDS00003">
    <property type="entry name" value="Haloacid_Dehalogenase"/>
    <property type="match status" value="1"/>
</dbReference>
<dbReference type="InterPro" id="IPR023198">
    <property type="entry name" value="PGP-like_dom2"/>
</dbReference>
<keyword evidence="3 4" id="KW-0378">Hydrolase</keyword>
<name>A0A841I8F5_9DEIO</name>
<dbReference type="PANTHER" id="PTHR43481">
    <property type="entry name" value="FRUCTOSE-1-PHOSPHATE PHOSPHATASE"/>
    <property type="match status" value="1"/>
</dbReference>
<comment type="caution">
    <text evidence="4">The sequence shown here is derived from an EMBL/GenBank/DDBJ whole genome shotgun (WGS) entry which is preliminary data.</text>
</comment>
<dbReference type="SFLD" id="SFLDG01129">
    <property type="entry name" value="C1.5:_HAD__Beta-PGM__Phosphata"/>
    <property type="match status" value="1"/>
</dbReference>
<gene>
    <name evidence="4" type="ORF">HNR42_003567</name>
</gene>
<evidence type="ECO:0000256" key="2">
    <source>
        <dbReference type="ARBA" id="ARBA00022723"/>
    </source>
</evidence>
<dbReference type="Gene3D" id="3.40.50.1000">
    <property type="entry name" value="HAD superfamily/HAD-like"/>
    <property type="match status" value="1"/>
</dbReference>
<dbReference type="NCBIfam" id="TIGR01509">
    <property type="entry name" value="HAD-SF-IA-v3"/>
    <property type="match status" value="1"/>
</dbReference>
<evidence type="ECO:0000256" key="1">
    <source>
        <dbReference type="ARBA" id="ARBA00006171"/>
    </source>
</evidence>
<dbReference type="FunFam" id="3.40.50.1000:FF:000036">
    <property type="entry name" value="HAD family hydrolase"/>
    <property type="match status" value="1"/>
</dbReference>